<evidence type="ECO:0000313" key="7">
    <source>
        <dbReference type="Proteomes" id="UP000095558"/>
    </source>
</evidence>
<dbReference type="OrthoDB" id="305468at2"/>
<dbReference type="Gene3D" id="3.30.70.2390">
    <property type="match status" value="1"/>
</dbReference>
<dbReference type="PANTHER" id="PTHR33392:SF6">
    <property type="entry name" value="POLYISOPRENYL-TEICHOIC ACID--PEPTIDOGLYCAN TEICHOIC ACID TRANSFERASE TAGU"/>
    <property type="match status" value="1"/>
</dbReference>
<dbReference type="InterPro" id="IPR027381">
    <property type="entry name" value="LytR/CpsA/Psr_C"/>
</dbReference>
<name>A0A174E2K3_9CLOT</name>
<accession>A0A174E2K3</accession>
<comment type="similarity">
    <text evidence="1">Belongs to the LytR/CpsA/Psr (LCP) family.</text>
</comment>
<dbReference type="PANTHER" id="PTHR33392">
    <property type="entry name" value="POLYISOPRENYL-TEICHOIC ACID--PEPTIDOGLYCAN TEICHOIC ACID TRANSFERASE TAGU"/>
    <property type="match status" value="1"/>
</dbReference>
<protein>
    <submittedName>
        <fullName evidence="6">Cell envelope-related transcriptional attenuator</fullName>
    </submittedName>
</protein>
<evidence type="ECO:0000313" key="6">
    <source>
        <dbReference type="EMBL" id="CUO31914.1"/>
    </source>
</evidence>
<keyword evidence="3" id="KW-1133">Transmembrane helix</keyword>
<evidence type="ECO:0000256" key="1">
    <source>
        <dbReference type="ARBA" id="ARBA00006068"/>
    </source>
</evidence>
<gene>
    <name evidence="6" type="primary">brpA_1</name>
    <name evidence="6" type="ORF">ERS852470_01992</name>
</gene>
<reference evidence="6 7" key="1">
    <citation type="submission" date="2015-09" db="EMBL/GenBank/DDBJ databases">
        <authorList>
            <consortium name="Pathogen Informatics"/>
        </authorList>
    </citation>
    <scope>NUCLEOTIDE SEQUENCE [LARGE SCALE GENOMIC DNA]</scope>
    <source>
        <strain evidence="6 7">2789STDY5834855</strain>
    </source>
</reference>
<dbReference type="InterPro" id="IPR004474">
    <property type="entry name" value="LytR_CpsA_psr"/>
</dbReference>
<evidence type="ECO:0000256" key="2">
    <source>
        <dbReference type="SAM" id="MobiDB-lite"/>
    </source>
</evidence>
<feature type="domain" description="Cell envelope-related transcriptional attenuator" evidence="4">
    <location>
        <begin position="109"/>
        <end position="271"/>
    </location>
</feature>
<feature type="domain" description="LytR/CpsA/Psr regulator C-terminal" evidence="5">
    <location>
        <begin position="360"/>
        <end position="442"/>
    </location>
</feature>
<sequence>MAGNKKSEKHNARKGSRQLSPREELEIKQRLKRKEKKSTIIKRAITAFILTIVVLVALVGVYLFSFISSLNNNDIISAVKPSSNETVNILLLGMDIGDAENTSNSSARRTDTMMMINYNPRTDNINVVSIPRDTLIEVENATDGKGNKIPYWKINAAYVLGGEEEVIEQVQNLLDVKINYLVEIDYAAFRNLIDAIGGVEMYIDRDMYYDDDAQDLHIHFNAGETVLLDGQKAEEYFRWRKNNDGTGLAEGDLGRIKNQQAFIAKVIEKCTSPEIITQIPSILKAVKENIVTNMSGSDMIYYGLKMVKNEGISMNTLQGDNERIYGQDFLVMNPSYNQSLLESLKITSEANKSANRSGYSIMVLNATRVNGLAGNLRIELGNLGYTNVSVGNYDKSKESKILSNDKELKKLLSEDTGINDLSKNKEEEYENYDAIIIIGEDYLTFN</sequence>
<feature type="region of interest" description="Disordered" evidence="2">
    <location>
        <begin position="1"/>
        <end position="24"/>
    </location>
</feature>
<evidence type="ECO:0000259" key="4">
    <source>
        <dbReference type="Pfam" id="PF03816"/>
    </source>
</evidence>
<organism evidence="6 7">
    <name type="scientific">Clostridium disporicum</name>
    <dbReference type="NCBI Taxonomy" id="84024"/>
    <lineage>
        <taxon>Bacteria</taxon>
        <taxon>Bacillati</taxon>
        <taxon>Bacillota</taxon>
        <taxon>Clostridia</taxon>
        <taxon>Eubacteriales</taxon>
        <taxon>Clostridiaceae</taxon>
        <taxon>Clostridium</taxon>
    </lineage>
</organism>
<evidence type="ECO:0000259" key="5">
    <source>
        <dbReference type="Pfam" id="PF13399"/>
    </source>
</evidence>
<dbReference type="InterPro" id="IPR050922">
    <property type="entry name" value="LytR/CpsA/Psr_CW_biosynth"/>
</dbReference>
<feature type="compositionally biased region" description="Basic and acidic residues" evidence="2">
    <location>
        <begin position="1"/>
        <end position="10"/>
    </location>
</feature>
<dbReference type="AlphaFoldDB" id="A0A174E2K3"/>
<dbReference type="NCBIfam" id="TIGR00350">
    <property type="entry name" value="lytR_cpsA_psr"/>
    <property type="match status" value="1"/>
</dbReference>
<dbReference type="Pfam" id="PF03816">
    <property type="entry name" value="LytR_cpsA_psr"/>
    <property type="match status" value="1"/>
</dbReference>
<feature type="transmembrane region" description="Helical" evidence="3">
    <location>
        <begin position="40"/>
        <end position="64"/>
    </location>
</feature>
<keyword evidence="3" id="KW-0472">Membrane</keyword>
<keyword evidence="3" id="KW-0812">Transmembrane</keyword>
<evidence type="ECO:0000256" key="3">
    <source>
        <dbReference type="SAM" id="Phobius"/>
    </source>
</evidence>
<dbReference type="Proteomes" id="UP000095558">
    <property type="component" value="Unassembled WGS sequence"/>
</dbReference>
<dbReference type="EMBL" id="CYZV01000020">
    <property type="protein sequence ID" value="CUO31914.1"/>
    <property type="molecule type" value="Genomic_DNA"/>
</dbReference>
<proteinExistence type="inferred from homology"/>
<dbReference type="Pfam" id="PF13399">
    <property type="entry name" value="LytR_C"/>
    <property type="match status" value="1"/>
</dbReference>
<dbReference type="RefSeq" id="WP_055276675.1">
    <property type="nucleotide sequence ID" value="NZ_CYZV01000020.1"/>
</dbReference>
<dbReference type="Gene3D" id="3.40.630.190">
    <property type="entry name" value="LCP protein"/>
    <property type="match status" value="1"/>
</dbReference>